<comment type="similarity">
    <text evidence="2 9">Belongs to the metallo-dependent hydrolases superfamily. ATZ/TRZ family.</text>
</comment>
<reference evidence="11" key="2">
    <citation type="journal article" date="2023" name="Commun. Biol.">
        <title>Intrasexual cuticular hydrocarbon dimorphism in a wasp sheds light on hydrocarbon biosynthesis genes in Hymenoptera.</title>
        <authorList>
            <person name="Moris V.C."/>
            <person name="Podsiadlowski L."/>
            <person name="Martin S."/>
            <person name="Oeyen J.P."/>
            <person name="Donath A."/>
            <person name="Petersen M."/>
            <person name="Wilbrandt J."/>
            <person name="Misof B."/>
            <person name="Liedtke D."/>
            <person name="Thamm M."/>
            <person name="Scheiner R."/>
            <person name="Schmitt T."/>
            <person name="Niehuis O."/>
        </authorList>
    </citation>
    <scope>NUCLEOTIDE SEQUENCE</scope>
    <source>
        <strain evidence="11">GBR_01_08_01A</strain>
    </source>
</reference>
<dbReference type="InterPro" id="IPR032466">
    <property type="entry name" value="Metal_Hydrolase"/>
</dbReference>
<dbReference type="InterPro" id="IPR006680">
    <property type="entry name" value="Amidohydro-rel"/>
</dbReference>
<dbReference type="SUPFAM" id="SSF51556">
    <property type="entry name" value="Metallo-dependent hydrolases"/>
    <property type="match status" value="1"/>
</dbReference>
<dbReference type="GO" id="GO:0008892">
    <property type="term" value="F:guanine deaminase activity"/>
    <property type="evidence" value="ECO:0007669"/>
    <property type="project" value="UniProtKB-UniRule"/>
</dbReference>
<comment type="catalytic activity">
    <reaction evidence="8 9">
        <text>guanine + H2O + H(+) = xanthine + NH4(+)</text>
        <dbReference type="Rhea" id="RHEA:14665"/>
        <dbReference type="ChEBI" id="CHEBI:15377"/>
        <dbReference type="ChEBI" id="CHEBI:15378"/>
        <dbReference type="ChEBI" id="CHEBI:16235"/>
        <dbReference type="ChEBI" id="CHEBI:17712"/>
        <dbReference type="ChEBI" id="CHEBI:28938"/>
        <dbReference type="EC" id="3.5.4.3"/>
    </reaction>
</comment>
<evidence type="ECO:0000256" key="5">
    <source>
        <dbReference type="ARBA" id="ARBA00022723"/>
    </source>
</evidence>
<dbReference type="InterPro" id="IPR014311">
    <property type="entry name" value="Guanine_deaminase"/>
</dbReference>
<accession>A0AAD9VVY9</accession>
<dbReference type="Pfam" id="PF01979">
    <property type="entry name" value="Amidohydro_1"/>
    <property type="match status" value="1"/>
</dbReference>
<dbReference type="GO" id="GO:0005829">
    <property type="term" value="C:cytosol"/>
    <property type="evidence" value="ECO:0007669"/>
    <property type="project" value="TreeGrafter"/>
</dbReference>
<evidence type="ECO:0000256" key="6">
    <source>
        <dbReference type="ARBA" id="ARBA00022801"/>
    </source>
</evidence>
<evidence type="ECO:0000313" key="11">
    <source>
        <dbReference type="EMBL" id="KAK2589021.1"/>
    </source>
</evidence>
<keyword evidence="7 9" id="KW-0862">Zinc</keyword>
<proteinExistence type="inferred from homology"/>
<dbReference type="GO" id="GO:0008270">
    <property type="term" value="F:zinc ion binding"/>
    <property type="evidence" value="ECO:0007669"/>
    <property type="project" value="UniProtKB-UniRule"/>
</dbReference>
<evidence type="ECO:0000256" key="4">
    <source>
        <dbReference type="ARBA" id="ARBA00014514"/>
    </source>
</evidence>
<dbReference type="AlphaFoldDB" id="A0AAD9VVY9"/>
<keyword evidence="6 9" id="KW-0378">Hydrolase</keyword>
<dbReference type="Gene3D" id="2.30.40.10">
    <property type="entry name" value="Urease, subunit C, domain 1"/>
    <property type="match status" value="1"/>
</dbReference>
<evidence type="ECO:0000256" key="8">
    <source>
        <dbReference type="ARBA" id="ARBA00051148"/>
    </source>
</evidence>
<dbReference type="GO" id="GO:0006147">
    <property type="term" value="P:guanine catabolic process"/>
    <property type="evidence" value="ECO:0007669"/>
    <property type="project" value="UniProtKB-UniRule"/>
</dbReference>
<dbReference type="PANTHER" id="PTHR11271:SF6">
    <property type="entry name" value="GUANINE DEAMINASE"/>
    <property type="match status" value="1"/>
</dbReference>
<dbReference type="Gene3D" id="3.20.20.140">
    <property type="entry name" value="Metal-dependent hydrolases"/>
    <property type="match status" value="1"/>
</dbReference>
<comment type="cofactor">
    <cofactor evidence="9">
        <name>Zn(2+)</name>
        <dbReference type="ChEBI" id="CHEBI:29105"/>
    </cofactor>
    <text evidence="9">Binds 1 zinc ion per subunit.</text>
</comment>
<comment type="caution">
    <text evidence="11">The sequence shown here is derived from an EMBL/GenBank/DDBJ whole genome shotgun (WGS) entry which is preliminary data.</text>
</comment>
<dbReference type="PANTHER" id="PTHR11271">
    <property type="entry name" value="GUANINE DEAMINASE"/>
    <property type="match status" value="1"/>
</dbReference>
<sequence length="430" mass="47451">MERQIFVGPLVHSNEKGELITIDRAAVLVENGKINDIIVNPESTAMTGDHVTILSDKQFLMPGFIDCHTHAVQFPNLGVGYDKHLLDWLETYTFPLEKKYADEKFAEHVFNNVVKRTLAMGTTTACYFASLYTKASMILARAAAHFGQRAFIGKVNMNVHRTDGYCESTAESIKNTIEFINDILNLGNPLIKPIITPRFALSCDMELMKELGKLAKERDIHIQTHISENVDEILAVRNTFKDYPSYAAVYNAAGLLTNKTVLAHAIHLTDEEIILLKQNNTAVIHCPSSNTCLKSGMCDVQNLKLKGLKVGLGTDVAGGQSASMVEAMRSALQVSNHLAMLAKTNHKALDYKDVFYMATLGGATSLAIDKEVGNLIPGKQFDALVIDMSVSDGPLDDLMSYTLEEQLQRFIFSGDDRNISAVYVSGNRVK</sequence>
<protein>
    <recommendedName>
        <fullName evidence="4 9">Guanine deaminase</fullName>
        <shortName evidence="9">Guanase</shortName>
        <ecNumber evidence="3 9">3.5.4.3</ecNumber>
    </recommendedName>
    <alternativeName>
        <fullName evidence="9">Guanine aminohydrolase</fullName>
    </alternativeName>
</protein>
<dbReference type="NCBIfam" id="TIGR02967">
    <property type="entry name" value="guan_deamin"/>
    <property type="match status" value="1"/>
</dbReference>
<dbReference type="SUPFAM" id="SSF51338">
    <property type="entry name" value="Composite domain of metallo-dependent hydrolases"/>
    <property type="match status" value="1"/>
</dbReference>
<evidence type="ECO:0000256" key="3">
    <source>
        <dbReference type="ARBA" id="ARBA00012781"/>
    </source>
</evidence>
<dbReference type="InterPro" id="IPR051607">
    <property type="entry name" value="Metallo-dep_hydrolases"/>
</dbReference>
<evidence type="ECO:0000256" key="9">
    <source>
        <dbReference type="RuleBase" id="RU366009"/>
    </source>
</evidence>
<dbReference type="Proteomes" id="UP001258017">
    <property type="component" value="Unassembled WGS sequence"/>
</dbReference>
<evidence type="ECO:0000259" key="10">
    <source>
        <dbReference type="Pfam" id="PF01979"/>
    </source>
</evidence>
<organism evidence="11 12">
    <name type="scientific">Odynerus spinipes</name>
    <dbReference type="NCBI Taxonomy" id="1348599"/>
    <lineage>
        <taxon>Eukaryota</taxon>
        <taxon>Metazoa</taxon>
        <taxon>Ecdysozoa</taxon>
        <taxon>Arthropoda</taxon>
        <taxon>Hexapoda</taxon>
        <taxon>Insecta</taxon>
        <taxon>Pterygota</taxon>
        <taxon>Neoptera</taxon>
        <taxon>Endopterygota</taxon>
        <taxon>Hymenoptera</taxon>
        <taxon>Apocrita</taxon>
        <taxon>Aculeata</taxon>
        <taxon>Vespoidea</taxon>
        <taxon>Vespidae</taxon>
        <taxon>Eumeninae</taxon>
        <taxon>Odynerus</taxon>
    </lineage>
</organism>
<evidence type="ECO:0000256" key="2">
    <source>
        <dbReference type="ARBA" id="ARBA00006745"/>
    </source>
</evidence>
<name>A0AAD9VVY9_9HYME</name>
<feature type="domain" description="Amidohydrolase-related" evidence="10">
    <location>
        <begin position="59"/>
        <end position="429"/>
    </location>
</feature>
<evidence type="ECO:0000256" key="7">
    <source>
        <dbReference type="ARBA" id="ARBA00022833"/>
    </source>
</evidence>
<evidence type="ECO:0000256" key="1">
    <source>
        <dbReference type="ARBA" id="ARBA00004984"/>
    </source>
</evidence>
<keyword evidence="5 9" id="KW-0479">Metal-binding</keyword>
<dbReference type="EC" id="3.5.4.3" evidence="3 9"/>
<comment type="function">
    <text evidence="9">Catalyzes the hydrolytic deamination of guanine, producing xanthine and ammonia.</text>
</comment>
<comment type="pathway">
    <text evidence="1 9">Purine metabolism; guanine degradation; xanthine from guanine: step 1/1.</text>
</comment>
<dbReference type="EMBL" id="JAIFRP010000002">
    <property type="protein sequence ID" value="KAK2589021.1"/>
    <property type="molecule type" value="Genomic_DNA"/>
</dbReference>
<reference evidence="11" key="1">
    <citation type="submission" date="2021-08" db="EMBL/GenBank/DDBJ databases">
        <authorList>
            <person name="Misof B."/>
            <person name="Oliver O."/>
            <person name="Podsiadlowski L."/>
            <person name="Donath A."/>
            <person name="Peters R."/>
            <person name="Mayer C."/>
            <person name="Rust J."/>
            <person name="Gunkel S."/>
            <person name="Lesny P."/>
            <person name="Martin S."/>
            <person name="Oeyen J.P."/>
            <person name="Petersen M."/>
            <person name="Panagiotis P."/>
            <person name="Wilbrandt J."/>
            <person name="Tanja T."/>
        </authorList>
    </citation>
    <scope>NUCLEOTIDE SEQUENCE</scope>
    <source>
        <strain evidence="11">GBR_01_08_01A</strain>
        <tissue evidence="11">Thorax + abdomen</tissue>
    </source>
</reference>
<keyword evidence="12" id="KW-1185">Reference proteome</keyword>
<dbReference type="FunFam" id="3.20.20.140:FF:000022">
    <property type="entry name" value="Guanine deaminase"/>
    <property type="match status" value="1"/>
</dbReference>
<gene>
    <name evidence="11" type="ORF">KPH14_001864</name>
</gene>
<dbReference type="InterPro" id="IPR011059">
    <property type="entry name" value="Metal-dep_hydrolase_composite"/>
</dbReference>
<evidence type="ECO:0000313" key="12">
    <source>
        <dbReference type="Proteomes" id="UP001258017"/>
    </source>
</evidence>